<protein>
    <submittedName>
        <fullName evidence="3">Alpha/beta fold hydrolase</fullName>
    </submittedName>
</protein>
<dbReference type="GO" id="GO:0016787">
    <property type="term" value="F:hydrolase activity"/>
    <property type="evidence" value="ECO:0007669"/>
    <property type="project" value="UniProtKB-KW"/>
</dbReference>
<dbReference type="SUPFAM" id="SSF53474">
    <property type="entry name" value="alpha/beta-Hydrolases"/>
    <property type="match status" value="1"/>
</dbReference>
<name>A0ABV9YD45_9PSEU</name>
<evidence type="ECO:0000259" key="2">
    <source>
        <dbReference type="Pfam" id="PF00561"/>
    </source>
</evidence>
<proteinExistence type="predicted"/>
<dbReference type="Proteomes" id="UP001595833">
    <property type="component" value="Unassembled WGS sequence"/>
</dbReference>
<dbReference type="InterPro" id="IPR050266">
    <property type="entry name" value="AB_hydrolase_sf"/>
</dbReference>
<comment type="caution">
    <text evidence="3">The sequence shown here is derived from an EMBL/GenBank/DDBJ whole genome shotgun (WGS) entry which is preliminary data.</text>
</comment>
<keyword evidence="1 3" id="KW-0378">Hydrolase</keyword>
<dbReference type="Pfam" id="PF00561">
    <property type="entry name" value="Abhydrolase_1"/>
    <property type="match status" value="1"/>
</dbReference>
<evidence type="ECO:0000313" key="4">
    <source>
        <dbReference type="Proteomes" id="UP001595833"/>
    </source>
</evidence>
<keyword evidence="4" id="KW-1185">Reference proteome</keyword>
<sequence length="271" mass="29221">MPTFLAADGTELHYDESGEGKTLVVLPGGAGRHPSYLGDLAGLPGRLVVHHFRGSGDSPAEGARSFWDQAHDVDGLRAHLGLDRLDLVAHSAGTRVAIAYAARYPDRVASMLLVTPPAAYLTDTPSDAALITAHRRGEPAFDAAVEAYRTGPRGEDQADFERWQQVAAPATYAAWTEVEQAHSRIGRTLLSTVRAFLDVELPEDLPRRLGEVRAPVRVIAGAQDFTTGLAPVLAAAKLFPNGEAVVIDDCGHYPWVERPEAFREAADPFVR</sequence>
<dbReference type="InterPro" id="IPR000073">
    <property type="entry name" value="AB_hydrolase_1"/>
</dbReference>
<organism evidence="3 4">
    <name type="scientific">Saccharothrix xinjiangensis</name>
    <dbReference type="NCBI Taxonomy" id="204798"/>
    <lineage>
        <taxon>Bacteria</taxon>
        <taxon>Bacillati</taxon>
        <taxon>Actinomycetota</taxon>
        <taxon>Actinomycetes</taxon>
        <taxon>Pseudonocardiales</taxon>
        <taxon>Pseudonocardiaceae</taxon>
        <taxon>Saccharothrix</taxon>
    </lineage>
</organism>
<feature type="domain" description="AB hydrolase-1" evidence="2">
    <location>
        <begin position="22"/>
        <end position="258"/>
    </location>
</feature>
<dbReference type="InterPro" id="IPR029058">
    <property type="entry name" value="AB_hydrolase_fold"/>
</dbReference>
<evidence type="ECO:0000313" key="3">
    <source>
        <dbReference type="EMBL" id="MFC5060526.1"/>
    </source>
</evidence>
<dbReference type="EMBL" id="JBHSJB010000053">
    <property type="protein sequence ID" value="MFC5060526.1"/>
    <property type="molecule type" value="Genomic_DNA"/>
</dbReference>
<accession>A0ABV9YD45</accession>
<dbReference type="RefSeq" id="WP_344037497.1">
    <property type="nucleotide sequence ID" value="NZ_BAAAKE010000007.1"/>
</dbReference>
<dbReference type="Gene3D" id="3.40.50.1820">
    <property type="entry name" value="alpha/beta hydrolase"/>
    <property type="match status" value="1"/>
</dbReference>
<evidence type="ECO:0000256" key="1">
    <source>
        <dbReference type="ARBA" id="ARBA00022801"/>
    </source>
</evidence>
<gene>
    <name evidence="3" type="ORF">ACFPFM_43040</name>
</gene>
<dbReference type="PANTHER" id="PTHR43798">
    <property type="entry name" value="MONOACYLGLYCEROL LIPASE"/>
    <property type="match status" value="1"/>
</dbReference>
<dbReference type="PANTHER" id="PTHR43798:SF31">
    <property type="entry name" value="AB HYDROLASE SUPERFAMILY PROTEIN YCLE"/>
    <property type="match status" value="1"/>
</dbReference>
<reference evidence="4" key="1">
    <citation type="journal article" date="2019" name="Int. J. Syst. Evol. Microbiol.">
        <title>The Global Catalogue of Microorganisms (GCM) 10K type strain sequencing project: providing services to taxonomists for standard genome sequencing and annotation.</title>
        <authorList>
            <consortium name="The Broad Institute Genomics Platform"/>
            <consortium name="The Broad Institute Genome Sequencing Center for Infectious Disease"/>
            <person name="Wu L."/>
            <person name="Ma J."/>
        </authorList>
    </citation>
    <scope>NUCLEOTIDE SEQUENCE [LARGE SCALE GENOMIC DNA]</scope>
    <source>
        <strain evidence="4">KCTC 12848</strain>
    </source>
</reference>